<protein>
    <recommendedName>
        <fullName evidence="2">SWIM-type domain-containing protein</fullName>
    </recommendedName>
</protein>
<dbReference type="PANTHER" id="PTHR21540:SF0">
    <property type="entry name" value="PHD FAMILY PROTEIN"/>
    <property type="match status" value="1"/>
</dbReference>
<dbReference type="InterPro" id="IPR007527">
    <property type="entry name" value="Znf_SWIM"/>
</dbReference>
<evidence type="ECO:0000259" key="2">
    <source>
        <dbReference type="PROSITE" id="PS50966"/>
    </source>
</evidence>
<keyword evidence="1" id="KW-0863">Zinc-finger</keyword>
<evidence type="ECO:0000313" key="3">
    <source>
        <dbReference type="EMBL" id="CAH8281523.1"/>
    </source>
</evidence>
<gene>
    <name evidence="3" type="ORF">ERUC_LOCUS4</name>
</gene>
<name>A0ABC8IL83_ERUVS</name>
<proteinExistence type="predicted"/>
<sequence length="280" mass="31531">MESVGSNDSDQISPYVSNRDQRHVLPHQQVEDRIVRALRHRLRLLSRPNDATFHVLGATCNVYTVELTATPTCTCPDRKKPCKHILFVLIRVLGIPLDDKCLRQRRLRPCLLYRLVSAPTRPECLASFHLQQRFLQLLSTVNSHYGGDTGSSSTREPDQPEKEMEEEAATCPICLDDISVIKSVNGEYVGGEEIERAVVKCRVCKNKVHEDCMLKWRASRGRRPAICVVCRSRWRRVSGSSRTSNVGGNNEIAHGNCYLNLAPYVNEEEEGGVGTSQRSC</sequence>
<dbReference type="GO" id="GO:0008270">
    <property type="term" value="F:zinc ion binding"/>
    <property type="evidence" value="ECO:0007669"/>
    <property type="project" value="UniProtKB-KW"/>
</dbReference>
<dbReference type="SUPFAM" id="SSF57850">
    <property type="entry name" value="RING/U-box"/>
    <property type="match status" value="1"/>
</dbReference>
<dbReference type="AlphaFoldDB" id="A0ABC8IL83"/>
<keyword evidence="1" id="KW-0479">Metal-binding</keyword>
<keyword evidence="1" id="KW-0862">Zinc</keyword>
<keyword evidence="4" id="KW-1185">Reference proteome</keyword>
<dbReference type="PANTHER" id="PTHR21540">
    <property type="entry name" value="RING FINGER AND SWIM DOMAIN-CONTAINING PROTEIN 2"/>
    <property type="match status" value="1"/>
</dbReference>
<dbReference type="EMBL" id="CAKOAT010000001">
    <property type="protein sequence ID" value="CAH8281523.1"/>
    <property type="molecule type" value="Genomic_DNA"/>
</dbReference>
<dbReference type="PROSITE" id="PS50966">
    <property type="entry name" value="ZF_SWIM"/>
    <property type="match status" value="1"/>
</dbReference>
<dbReference type="InterPro" id="IPR039903">
    <property type="entry name" value="Zswim2"/>
</dbReference>
<comment type="caution">
    <text evidence="3">The sequence shown here is derived from an EMBL/GenBank/DDBJ whole genome shotgun (WGS) entry which is preliminary data.</text>
</comment>
<reference evidence="3 4" key="1">
    <citation type="submission" date="2022-03" db="EMBL/GenBank/DDBJ databases">
        <authorList>
            <person name="Macdonald S."/>
            <person name="Ahmed S."/>
            <person name="Newling K."/>
        </authorList>
    </citation>
    <scope>NUCLEOTIDE SEQUENCE [LARGE SCALE GENOMIC DNA]</scope>
</reference>
<dbReference type="InterPro" id="IPR013083">
    <property type="entry name" value="Znf_RING/FYVE/PHD"/>
</dbReference>
<dbReference type="Pfam" id="PF04434">
    <property type="entry name" value="SWIM"/>
    <property type="match status" value="1"/>
</dbReference>
<organism evidence="3 4">
    <name type="scientific">Eruca vesicaria subsp. sativa</name>
    <name type="common">Garden rocket</name>
    <name type="synonym">Eruca sativa</name>
    <dbReference type="NCBI Taxonomy" id="29727"/>
    <lineage>
        <taxon>Eukaryota</taxon>
        <taxon>Viridiplantae</taxon>
        <taxon>Streptophyta</taxon>
        <taxon>Embryophyta</taxon>
        <taxon>Tracheophyta</taxon>
        <taxon>Spermatophyta</taxon>
        <taxon>Magnoliopsida</taxon>
        <taxon>eudicotyledons</taxon>
        <taxon>Gunneridae</taxon>
        <taxon>Pentapetalae</taxon>
        <taxon>rosids</taxon>
        <taxon>malvids</taxon>
        <taxon>Brassicales</taxon>
        <taxon>Brassicaceae</taxon>
        <taxon>Brassiceae</taxon>
        <taxon>Eruca</taxon>
    </lineage>
</organism>
<evidence type="ECO:0000256" key="1">
    <source>
        <dbReference type="PROSITE-ProRule" id="PRU00325"/>
    </source>
</evidence>
<dbReference type="Proteomes" id="UP001642260">
    <property type="component" value="Unassembled WGS sequence"/>
</dbReference>
<evidence type="ECO:0000313" key="4">
    <source>
        <dbReference type="Proteomes" id="UP001642260"/>
    </source>
</evidence>
<accession>A0ABC8IL83</accession>
<dbReference type="Gene3D" id="3.30.40.10">
    <property type="entry name" value="Zinc/RING finger domain, C3HC4 (zinc finger)"/>
    <property type="match status" value="1"/>
</dbReference>
<feature type="domain" description="SWIM-type" evidence="2">
    <location>
        <begin position="63"/>
        <end position="93"/>
    </location>
</feature>